<reference evidence="1" key="1">
    <citation type="submission" date="2022-07" db="EMBL/GenBank/DDBJ databases">
        <title>Phylogenomic reconstructions and comparative analyses of Kickxellomycotina fungi.</title>
        <authorList>
            <person name="Reynolds N.K."/>
            <person name="Stajich J.E."/>
            <person name="Barry K."/>
            <person name="Grigoriev I.V."/>
            <person name="Crous P."/>
            <person name="Smith M.E."/>
        </authorList>
    </citation>
    <scope>NUCLEOTIDE SEQUENCE</scope>
    <source>
        <strain evidence="1">BCRC 34780</strain>
    </source>
</reference>
<accession>A0ACC1LBS7</accession>
<dbReference type="Proteomes" id="UP001140087">
    <property type="component" value="Unassembled WGS sequence"/>
</dbReference>
<comment type="caution">
    <text evidence="1">The sequence shown here is derived from an EMBL/GenBank/DDBJ whole genome shotgun (WGS) entry which is preliminary data.</text>
</comment>
<keyword evidence="1" id="KW-0808">Transferase</keyword>
<name>A0ACC1LBS7_9FUNG</name>
<evidence type="ECO:0000313" key="2">
    <source>
        <dbReference type="Proteomes" id="UP001140087"/>
    </source>
</evidence>
<protein>
    <submittedName>
        <fullName evidence="1">Cleavage polyadenylation factor subunit clp1</fullName>
        <ecNumber evidence="1">2.7.1.78</ecNumber>
    </submittedName>
</protein>
<organism evidence="1 2">
    <name type="scientific">Coemansia helicoidea</name>
    <dbReference type="NCBI Taxonomy" id="1286919"/>
    <lineage>
        <taxon>Eukaryota</taxon>
        <taxon>Fungi</taxon>
        <taxon>Fungi incertae sedis</taxon>
        <taxon>Zoopagomycota</taxon>
        <taxon>Kickxellomycotina</taxon>
        <taxon>Kickxellomycetes</taxon>
        <taxon>Kickxellales</taxon>
        <taxon>Kickxellaceae</taxon>
        <taxon>Coemansia</taxon>
    </lineage>
</organism>
<dbReference type="EMBL" id="JANBUN010000299">
    <property type="protein sequence ID" value="KAJ2804935.1"/>
    <property type="molecule type" value="Genomic_DNA"/>
</dbReference>
<sequence length="452" mass="47881">MSSTTKEWTLQAGEELRVEVDFGQSVELRLVSGHAEYFGAELGREAVYTLSGENGAVFSWEGCTLAVTGECASAYVAGETPMASFINLHVAAQQRRAAAHRAAEAGGAAAGPRILIVGPEDSGKTSLARLLLNYAVRQGETPVFVNLDPADGKVTVPGTLAAMAMTKPVDIECGFMGYAVPSSSGLPDAPLVWQFGHEDPAANPQLFNLLVDGAAAAIGRRMAADPWAAASGVIVDTRGTSDLAQDKVVMHAVDALGIDIVVVVGNERMFSVLEKRMEARSAGAGVSVVKMPRSGGVVDRTALYKQQLNAKAVKQYFYGTPREQVASFSAVVNFDDIRILRIGEDVVAPSSTLPLGEERKITDTLVSAVEPDESLVHSLLAVTDGPRRTDGDSMAVDTADPDGVIGIQALGFVSVSKVEMDRRRLIIVSPVPGRLQKQVLLYGNTKWVETAT</sequence>
<keyword evidence="2" id="KW-1185">Reference proteome</keyword>
<proteinExistence type="predicted"/>
<evidence type="ECO:0000313" key="1">
    <source>
        <dbReference type="EMBL" id="KAJ2804935.1"/>
    </source>
</evidence>
<gene>
    <name evidence="1" type="primary">CLP1</name>
    <name evidence="1" type="ORF">H4R21_001448</name>
</gene>
<dbReference type="EC" id="2.7.1.78" evidence="1"/>